<reference evidence="8" key="2">
    <citation type="submission" date="2020-09" db="EMBL/GenBank/DDBJ databases">
        <authorList>
            <person name="Sun Q."/>
            <person name="Zhou Y."/>
        </authorList>
    </citation>
    <scope>NUCLEOTIDE SEQUENCE</scope>
    <source>
        <strain evidence="8">CGMCC 1.16012</strain>
    </source>
</reference>
<evidence type="ECO:0000256" key="4">
    <source>
        <dbReference type="ARBA" id="ARBA00022989"/>
    </source>
</evidence>
<sequence>MTSLLDFLRGSQGDGRFVPPSKLTGRLTLAAAAAMSFLAVFALVLTMAAHRQAALWGQTLAGTATVRIASPHEPEQVQAALVILETTTGVNAARILSEDEHAALLAPWLGPDLPLQDLPLPSLIEVELSPDGIDTLGLNLRLQAEVPSATFDDHSRWRAPLIDAAKRMRNLGWAALGLTFATLAVMVALSTQSALASNKQEIDVLHLVGAEDRFIARAFVWRFTGRAVAGALLGTGLGIIATLLLPNDPAAGSFLTALPPNGLGWLVPFLVVPLVAAVAYLATRVTVMRLLKETTL</sequence>
<accession>A0A917EJ43</accession>
<keyword evidence="3 6" id="KW-0812">Transmembrane</keyword>
<feature type="domain" description="ABC3 transporter permease C-terminal" evidence="7">
    <location>
        <begin position="175"/>
        <end position="292"/>
    </location>
</feature>
<dbReference type="Proteomes" id="UP000606730">
    <property type="component" value="Unassembled WGS sequence"/>
</dbReference>
<dbReference type="GO" id="GO:0005886">
    <property type="term" value="C:plasma membrane"/>
    <property type="evidence" value="ECO:0007669"/>
    <property type="project" value="UniProtKB-SubCell"/>
</dbReference>
<proteinExistence type="predicted"/>
<comment type="subcellular location">
    <subcellularLocation>
        <location evidence="1">Cell membrane</location>
        <topology evidence="1">Multi-pass membrane protein</topology>
    </subcellularLocation>
</comment>
<dbReference type="InterPro" id="IPR004513">
    <property type="entry name" value="FtsX"/>
</dbReference>
<evidence type="ECO:0000256" key="2">
    <source>
        <dbReference type="ARBA" id="ARBA00022475"/>
    </source>
</evidence>
<evidence type="ECO:0000259" key="7">
    <source>
        <dbReference type="Pfam" id="PF02687"/>
    </source>
</evidence>
<name>A0A917EJ43_9RHOB</name>
<keyword evidence="8" id="KW-0131">Cell cycle</keyword>
<dbReference type="PANTHER" id="PTHR47755">
    <property type="entry name" value="CELL DIVISION PROTEIN FTSX"/>
    <property type="match status" value="1"/>
</dbReference>
<evidence type="ECO:0000256" key="3">
    <source>
        <dbReference type="ARBA" id="ARBA00022692"/>
    </source>
</evidence>
<dbReference type="OrthoDB" id="9814843at2"/>
<dbReference type="RefSeq" id="WP_095594913.1">
    <property type="nucleotide sequence ID" value="NZ_BMKN01000002.1"/>
</dbReference>
<evidence type="ECO:0000256" key="5">
    <source>
        <dbReference type="ARBA" id="ARBA00023136"/>
    </source>
</evidence>
<evidence type="ECO:0000256" key="1">
    <source>
        <dbReference type="ARBA" id="ARBA00004651"/>
    </source>
</evidence>
<feature type="transmembrane region" description="Helical" evidence="6">
    <location>
        <begin position="223"/>
        <end position="245"/>
    </location>
</feature>
<evidence type="ECO:0000313" key="9">
    <source>
        <dbReference type="Proteomes" id="UP000606730"/>
    </source>
</evidence>
<dbReference type="GO" id="GO:0051301">
    <property type="term" value="P:cell division"/>
    <property type="evidence" value="ECO:0007669"/>
    <property type="project" value="UniProtKB-KW"/>
</dbReference>
<keyword evidence="9" id="KW-1185">Reference proteome</keyword>
<evidence type="ECO:0000313" key="8">
    <source>
        <dbReference type="EMBL" id="GGE51510.1"/>
    </source>
</evidence>
<keyword evidence="2" id="KW-1003">Cell membrane</keyword>
<keyword evidence="4 6" id="KW-1133">Transmembrane helix</keyword>
<protein>
    <submittedName>
        <fullName evidence="8">Cell division protein FtsX</fullName>
    </submittedName>
</protein>
<dbReference type="PANTHER" id="PTHR47755:SF1">
    <property type="entry name" value="CELL DIVISION PROTEIN FTSX"/>
    <property type="match status" value="1"/>
</dbReference>
<feature type="transmembrane region" description="Helical" evidence="6">
    <location>
        <begin position="27"/>
        <end position="49"/>
    </location>
</feature>
<dbReference type="InterPro" id="IPR003838">
    <property type="entry name" value="ABC3_permease_C"/>
</dbReference>
<reference evidence="8" key="1">
    <citation type="journal article" date="2014" name="Int. J. Syst. Evol. Microbiol.">
        <title>Complete genome sequence of Corynebacterium casei LMG S-19264T (=DSM 44701T), isolated from a smear-ripened cheese.</title>
        <authorList>
            <consortium name="US DOE Joint Genome Institute (JGI-PGF)"/>
            <person name="Walter F."/>
            <person name="Albersmeier A."/>
            <person name="Kalinowski J."/>
            <person name="Ruckert C."/>
        </authorList>
    </citation>
    <scope>NUCLEOTIDE SEQUENCE</scope>
    <source>
        <strain evidence="8">CGMCC 1.16012</strain>
    </source>
</reference>
<dbReference type="GO" id="GO:0032153">
    <property type="term" value="C:cell division site"/>
    <property type="evidence" value="ECO:0007669"/>
    <property type="project" value="TreeGrafter"/>
</dbReference>
<comment type="caution">
    <text evidence="8">The sequence shown here is derived from an EMBL/GenBank/DDBJ whole genome shotgun (WGS) entry which is preliminary data.</text>
</comment>
<dbReference type="EMBL" id="BMKN01000002">
    <property type="protein sequence ID" value="GGE51510.1"/>
    <property type="molecule type" value="Genomic_DNA"/>
</dbReference>
<keyword evidence="5 6" id="KW-0472">Membrane</keyword>
<dbReference type="Pfam" id="PF02687">
    <property type="entry name" value="FtsX"/>
    <property type="match status" value="1"/>
</dbReference>
<gene>
    <name evidence="8" type="ORF">GCM10011517_19030</name>
</gene>
<dbReference type="AlphaFoldDB" id="A0A917EJ43"/>
<keyword evidence="8" id="KW-0132">Cell division</keyword>
<organism evidence="8 9">
    <name type="scientific">Actibacterium pelagium</name>
    <dbReference type="NCBI Taxonomy" id="2029103"/>
    <lineage>
        <taxon>Bacteria</taxon>
        <taxon>Pseudomonadati</taxon>
        <taxon>Pseudomonadota</taxon>
        <taxon>Alphaproteobacteria</taxon>
        <taxon>Rhodobacterales</taxon>
        <taxon>Roseobacteraceae</taxon>
        <taxon>Actibacterium</taxon>
    </lineage>
</organism>
<evidence type="ECO:0000256" key="6">
    <source>
        <dbReference type="SAM" id="Phobius"/>
    </source>
</evidence>
<feature type="transmembrane region" description="Helical" evidence="6">
    <location>
        <begin position="265"/>
        <end position="283"/>
    </location>
</feature>